<dbReference type="RefSeq" id="WP_211314830.1">
    <property type="nucleotide sequence ID" value="NZ_QPJY01000002.1"/>
</dbReference>
<sequence>MELLTNGGEALRPLAGVRVINLAVNVPGPVAARRLQALGAEVIKVEPPAGDPLESYSRAWYEALLSGQALLTLDLKAEGGWLQLEELLTEADLLITASRPAALARLQLTPGAVAARFPRLCWVAVIGYAGSRADEAGHDLTYQAVEGLLTPPHLPRTLLADLAGAATAVTAALALLLGRTNTGAGGYAEVPLSEAVAGFGDPFRFGLTAAGGLLAGALPEYGLYAARTGWVAVAALEPHFRARLQAQLGLAELTREGLEQAFRARDAESWQAWAVERDLPLVGFRE</sequence>
<name>A0A369CIU1_9GAMM</name>
<dbReference type="Gene3D" id="3.40.50.10540">
    <property type="entry name" value="Crotonobetainyl-coa:carnitine coa-transferase, domain 1"/>
    <property type="match status" value="1"/>
</dbReference>
<evidence type="ECO:0000313" key="1">
    <source>
        <dbReference type="EMBL" id="RCX32357.1"/>
    </source>
</evidence>
<protein>
    <submittedName>
        <fullName evidence="1">Crotonobetainyl-CoA:carnitine CoA-transferase CaiB-like acyl-CoA transferase</fullName>
    </submittedName>
</protein>
<proteinExistence type="predicted"/>
<dbReference type="InterPro" id="IPR050509">
    <property type="entry name" value="CoA-transferase_III"/>
</dbReference>
<comment type="caution">
    <text evidence="1">The sequence shown here is derived from an EMBL/GenBank/DDBJ whole genome shotgun (WGS) entry which is preliminary data.</text>
</comment>
<keyword evidence="2" id="KW-1185">Reference proteome</keyword>
<dbReference type="SUPFAM" id="SSF89796">
    <property type="entry name" value="CoA-transferase family III (CaiB/BaiF)"/>
    <property type="match status" value="1"/>
</dbReference>
<reference evidence="1 2" key="1">
    <citation type="submission" date="2018-07" db="EMBL/GenBank/DDBJ databases">
        <title>Genomic Encyclopedia of Type Strains, Phase IV (KMG-IV): sequencing the most valuable type-strain genomes for metagenomic binning, comparative biology and taxonomic classification.</title>
        <authorList>
            <person name="Goeker M."/>
        </authorList>
    </citation>
    <scope>NUCLEOTIDE SEQUENCE [LARGE SCALE GENOMIC DNA]</scope>
    <source>
        <strain evidence="1 2">DSM 26407</strain>
    </source>
</reference>
<dbReference type="Gene3D" id="3.30.1540.10">
    <property type="entry name" value="formyl-coa transferase, domain 3"/>
    <property type="match status" value="1"/>
</dbReference>
<dbReference type="InterPro" id="IPR003673">
    <property type="entry name" value="CoA-Trfase_fam_III"/>
</dbReference>
<dbReference type="Pfam" id="PF02515">
    <property type="entry name" value="CoA_transf_3"/>
    <property type="match status" value="1"/>
</dbReference>
<gene>
    <name evidence="1" type="ORF">DFQ59_102719</name>
</gene>
<dbReference type="InterPro" id="IPR023606">
    <property type="entry name" value="CoA-Trfase_III_dom_1_sf"/>
</dbReference>
<dbReference type="PANTHER" id="PTHR48228:SF5">
    <property type="entry name" value="ALPHA-METHYLACYL-COA RACEMASE"/>
    <property type="match status" value="1"/>
</dbReference>
<dbReference type="GO" id="GO:0016740">
    <property type="term" value="F:transferase activity"/>
    <property type="evidence" value="ECO:0007669"/>
    <property type="project" value="UniProtKB-KW"/>
</dbReference>
<dbReference type="InterPro" id="IPR044855">
    <property type="entry name" value="CoA-Trfase_III_dom3_sf"/>
</dbReference>
<dbReference type="PANTHER" id="PTHR48228">
    <property type="entry name" value="SUCCINYL-COA--D-CITRAMALATE COA-TRANSFERASE"/>
    <property type="match status" value="1"/>
</dbReference>
<organism evidence="1 2">
    <name type="scientific">Thioalbus denitrificans</name>
    <dbReference type="NCBI Taxonomy" id="547122"/>
    <lineage>
        <taxon>Bacteria</taxon>
        <taxon>Pseudomonadati</taxon>
        <taxon>Pseudomonadota</taxon>
        <taxon>Gammaproteobacteria</taxon>
        <taxon>Chromatiales</taxon>
        <taxon>Ectothiorhodospiraceae</taxon>
        <taxon>Thioalbus</taxon>
    </lineage>
</organism>
<keyword evidence="1" id="KW-0808">Transferase</keyword>
<dbReference type="Proteomes" id="UP000252707">
    <property type="component" value="Unassembled WGS sequence"/>
</dbReference>
<dbReference type="EMBL" id="QPJY01000002">
    <property type="protein sequence ID" value="RCX32357.1"/>
    <property type="molecule type" value="Genomic_DNA"/>
</dbReference>
<evidence type="ECO:0000313" key="2">
    <source>
        <dbReference type="Proteomes" id="UP000252707"/>
    </source>
</evidence>
<dbReference type="AlphaFoldDB" id="A0A369CIU1"/>
<accession>A0A369CIU1</accession>